<dbReference type="SUPFAM" id="SSF52309">
    <property type="entry name" value="N-(deoxy)ribosyltransferase-like"/>
    <property type="match status" value="1"/>
</dbReference>
<reference evidence="1" key="1">
    <citation type="journal article" date="2015" name="Nature">
        <title>Complex archaea that bridge the gap between prokaryotes and eukaryotes.</title>
        <authorList>
            <person name="Spang A."/>
            <person name="Saw J.H."/>
            <person name="Jorgensen S.L."/>
            <person name="Zaremba-Niedzwiedzka K."/>
            <person name="Martijn J."/>
            <person name="Lind A.E."/>
            <person name="van Eijk R."/>
            <person name="Schleper C."/>
            <person name="Guy L."/>
            <person name="Ettema T.J."/>
        </authorList>
    </citation>
    <scope>NUCLEOTIDE SEQUENCE</scope>
</reference>
<gene>
    <name evidence="1" type="ORF">LCGC14_2354690</name>
</gene>
<dbReference type="AlphaFoldDB" id="A0A0F9C823"/>
<name>A0A0F9C823_9ZZZZ</name>
<dbReference type="EMBL" id="LAZR01034351">
    <property type="protein sequence ID" value="KKL45533.1"/>
    <property type="molecule type" value="Genomic_DNA"/>
</dbReference>
<evidence type="ECO:0008006" key="2">
    <source>
        <dbReference type="Google" id="ProtNLM"/>
    </source>
</evidence>
<evidence type="ECO:0000313" key="1">
    <source>
        <dbReference type="EMBL" id="KKL45533.1"/>
    </source>
</evidence>
<organism evidence="1">
    <name type="scientific">marine sediment metagenome</name>
    <dbReference type="NCBI Taxonomy" id="412755"/>
    <lineage>
        <taxon>unclassified sequences</taxon>
        <taxon>metagenomes</taxon>
        <taxon>ecological metagenomes</taxon>
    </lineage>
</organism>
<proteinExistence type="predicted"/>
<accession>A0A0F9C823</accession>
<comment type="caution">
    <text evidence="1">The sequence shown here is derived from an EMBL/GenBank/DDBJ whole genome shotgun (WGS) entry which is preliminary data.</text>
</comment>
<protein>
    <recommendedName>
        <fullName evidence="2">Nucleoside 2-deoxyribosyltransferase</fullName>
    </recommendedName>
</protein>
<sequence length="145" mass="16374">MSRTIYLAARYSRRQELAAHIPAIEAAEWEVTSRWLRGDHQVSDDSLSVEGSPAERERFAREDWGDLRIAKVLMAFSEPPRSTASRGGRHVEFGAALAWNLLVIVIGPRENVFHCLPQVRVFDDFEQSLTLLKSLQFTHCGVAVP</sequence>